<keyword evidence="2" id="KW-1185">Reference proteome</keyword>
<protein>
    <submittedName>
        <fullName evidence="1">Uncharacterized protein</fullName>
    </submittedName>
</protein>
<evidence type="ECO:0000313" key="2">
    <source>
        <dbReference type="Proteomes" id="UP000026915"/>
    </source>
</evidence>
<sequence length="90" mass="11119">MERWRGWLRFKHSVLFPTKCMLLKFTSRLRPKAKENRQVLLTLYKDMESCGEYEDIQVMWKMIHSSFPSNGHKTRRSRRPSYFRFCFKPR</sequence>
<proteinExistence type="predicted"/>
<dbReference type="InParanoid" id="A0A061ERV0"/>
<organism evidence="1 2">
    <name type="scientific">Theobroma cacao</name>
    <name type="common">Cacao</name>
    <name type="synonym">Cocoa</name>
    <dbReference type="NCBI Taxonomy" id="3641"/>
    <lineage>
        <taxon>Eukaryota</taxon>
        <taxon>Viridiplantae</taxon>
        <taxon>Streptophyta</taxon>
        <taxon>Embryophyta</taxon>
        <taxon>Tracheophyta</taxon>
        <taxon>Spermatophyta</taxon>
        <taxon>Magnoliopsida</taxon>
        <taxon>eudicotyledons</taxon>
        <taxon>Gunneridae</taxon>
        <taxon>Pentapetalae</taxon>
        <taxon>rosids</taxon>
        <taxon>malvids</taxon>
        <taxon>Malvales</taxon>
        <taxon>Malvaceae</taxon>
        <taxon>Byttnerioideae</taxon>
        <taxon>Theobroma</taxon>
    </lineage>
</organism>
<dbReference type="OMA" id="SCGEYED"/>
<dbReference type="PANTHER" id="PTHR33181">
    <property type="entry name" value="OS01G0778500 PROTEIN"/>
    <property type="match status" value="1"/>
</dbReference>
<dbReference type="PANTHER" id="PTHR33181:SF15">
    <property type="entry name" value="PROTEIN FAR1-RELATED SEQUENCE"/>
    <property type="match status" value="1"/>
</dbReference>
<name>A0A061ERV0_THECC</name>
<dbReference type="Gramene" id="EOY07097">
    <property type="protein sequence ID" value="EOY07097"/>
    <property type="gene ID" value="TCM_021609"/>
</dbReference>
<accession>A0A061ERV0</accession>
<dbReference type="AlphaFoldDB" id="A0A061ERV0"/>
<dbReference type="HOGENOM" id="CLU_2458233_0_0_1"/>
<dbReference type="EMBL" id="CM001883">
    <property type="protein sequence ID" value="EOY07097.1"/>
    <property type="molecule type" value="Genomic_DNA"/>
</dbReference>
<reference evidence="1 2" key="1">
    <citation type="journal article" date="2013" name="Genome Biol.">
        <title>The genome sequence of the most widely cultivated cacao type and its use to identify candidate genes regulating pod color.</title>
        <authorList>
            <person name="Motamayor J.C."/>
            <person name="Mockaitis K."/>
            <person name="Schmutz J."/>
            <person name="Haiminen N."/>
            <person name="Iii D.L."/>
            <person name="Cornejo O."/>
            <person name="Findley S.D."/>
            <person name="Zheng P."/>
            <person name="Utro F."/>
            <person name="Royaert S."/>
            <person name="Saski C."/>
            <person name="Jenkins J."/>
            <person name="Podicheti R."/>
            <person name="Zhao M."/>
            <person name="Scheffler B.E."/>
            <person name="Stack J.C."/>
            <person name="Feltus F.A."/>
            <person name="Mustiga G.M."/>
            <person name="Amores F."/>
            <person name="Phillips W."/>
            <person name="Marelli J.P."/>
            <person name="May G.D."/>
            <person name="Shapiro H."/>
            <person name="Ma J."/>
            <person name="Bustamante C.D."/>
            <person name="Schnell R.J."/>
            <person name="Main D."/>
            <person name="Gilbert D."/>
            <person name="Parida L."/>
            <person name="Kuhn D.N."/>
        </authorList>
    </citation>
    <scope>NUCLEOTIDE SEQUENCE [LARGE SCALE GENOMIC DNA]</scope>
    <source>
        <strain evidence="2">cv. Matina 1-6</strain>
    </source>
</reference>
<dbReference type="eggNOG" id="ENOG502S7G2">
    <property type="taxonomic scope" value="Eukaryota"/>
</dbReference>
<gene>
    <name evidence="1" type="ORF">TCM_021609</name>
</gene>
<dbReference type="FunCoup" id="A0A061ERV0">
    <property type="interactions" value="58"/>
</dbReference>
<dbReference type="Proteomes" id="UP000026915">
    <property type="component" value="Chromosome 5"/>
</dbReference>
<evidence type="ECO:0000313" key="1">
    <source>
        <dbReference type="EMBL" id="EOY07097.1"/>
    </source>
</evidence>